<evidence type="ECO:0000313" key="1">
    <source>
        <dbReference type="EMBL" id="KAH3800221.1"/>
    </source>
</evidence>
<dbReference type="AlphaFoldDB" id="A0A9D4FLI8"/>
<evidence type="ECO:0000313" key="2">
    <source>
        <dbReference type="Proteomes" id="UP000828390"/>
    </source>
</evidence>
<comment type="caution">
    <text evidence="1">The sequence shown here is derived from an EMBL/GenBank/DDBJ whole genome shotgun (WGS) entry which is preliminary data.</text>
</comment>
<dbReference type="Proteomes" id="UP000828390">
    <property type="component" value="Unassembled WGS sequence"/>
</dbReference>
<gene>
    <name evidence="1" type="ORF">DPMN_153851</name>
</gene>
<proteinExistence type="predicted"/>
<accession>A0A9D4FLI8</accession>
<protein>
    <submittedName>
        <fullName evidence="1">Uncharacterized protein</fullName>
    </submittedName>
</protein>
<dbReference type="EMBL" id="JAIWYP010000007">
    <property type="protein sequence ID" value="KAH3800221.1"/>
    <property type="molecule type" value="Genomic_DNA"/>
</dbReference>
<name>A0A9D4FLI8_DREPO</name>
<keyword evidence="2" id="KW-1185">Reference proteome</keyword>
<sequence>MQVRAWLAEPSIGAAACAQVVDNNDGTYRAQFTAFWEGKPEVKTAIIMTREAVSTAFKRRYIAFQI</sequence>
<reference evidence="1" key="2">
    <citation type="submission" date="2020-11" db="EMBL/GenBank/DDBJ databases">
        <authorList>
            <person name="McCartney M.A."/>
            <person name="Auch B."/>
            <person name="Kono T."/>
            <person name="Mallez S."/>
            <person name="Becker A."/>
            <person name="Gohl D.M."/>
            <person name="Silverstein K.A.T."/>
            <person name="Koren S."/>
            <person name="Bechman K.B."/>
            <person name="Herman A."/>
            <person name="Abrahante J.E."/>
            <person name="Garbe J."/>
        </authorList>
    </citation>
    <scope>NUCLEOTIDE SEQUENCE</scope>
    <source>
        <strain evidence="1">Duluth1</strain>
        <tissue evidence="1">Whole animal</tissue>
    </source>
</reference>
<organism evidence="1 2">
    <name type="scientific">Dreissena polymorpha</name>
    <name type="common">Zebra mussel</name>
    <name type="synonym">Mytilus polymorpha</name>
    <dbReference type="NCBI Taxonomy" id="45954"/>
    <lineage>
        <taxon>Eukaryota</taxon>
        <taxon>Metazoa</taxon>
        <taxon>Spiralia</taxon>
        <taxon>Lophotrochozoa</taxon>
        <taxon>Mollusca</taxon>
        <taxon>Bivalvia</taxon>
        <taxon>Autobranchia</taxon>
        <taxon>Heteroconchia</taxon>
        <taxon>Euheterodonta</taxon>
        <taxon>Imparidentia</taxon>
        <taxon>Neoheterodontei</taxon>
        <taxon>Myida</taxon>
        <taxon>Dreissenoidea</taxon>
        <taxon>Dreissenidae</taxon>
        <taxon>Dreissena</taxon>
    </lineage>
</organism>
<reference evidence="1" key="1">
    <citation type="journal article" date="2019" name="bioRxiv">
        <title>The Genome of the Zebra Mussel, Dreissena polymorpha: A Resource for Invasive Species Research.</title>
        <authorList>
            <person name="McCartney M.A."/>
            <person name="Auch B."/>
            <person name="Kono T."/>
            <person name="Mallez S."/>
            <person name="Zhang Y."/>
            <person name="Obille A."/>
            <person name="Becker A."/>
            <person name="Abrahante J.E."/>
            <person name="Garbe J."/>
            <person name="Badalamenti J.P."/>
            <person name="Herman A."/>
            <person name="Mangelson H."/>
            <person name="Liachko I."/>
            <person name="Sullivan S."/>
            <person name="Sone E.D."/>
            <person name="Koren S."/>
            <person name="Silverstein K.A.T."/>
            <person name="Beckman K.B."/>
            <person name="Gohl D.M."/>
        </authorList>
    </citation>
    <scope>NUCLEOTIDE SEQUENCE</scope>
    <source>
        <strain evidence="1">Duluth1</strain>
        <tissue evidence="1">Whole animal</tissue>
    </source>
</reference>